<evidence type="ECO:0000259" key="5">
    <source>
        <dbReference type="Pfam" id="PF23762"/>
    </source>
</evidence>
<comment type="subcellular location">
    <subcellularLocation>
        <location evidence="1">Cytoplasm</location>
        <location evidence="1">Cytoskeleton</location>
        <location evidence="1">Spindle</location>
    </subcellularLocation>
</comment>
<protein>
    <submittedName>
        <fullName evidence="6">SHC SH2 domain-binding protein 1</fullName>
    </submittedName>
</protein>
<dbReference type="SUPFAM" id="SSF51126">
    <property type="entry name" value="Pectin lyase-like"/>
    <property type="match status" value="1"/>
</dbReference>
<evidence type="ECO:0000259" key="4">
    <source>
        <dbReference type="Pfam" id="PF13229"/>
    </source>
</evidence>
<evidence type="ECO:0000256" key="1">
    <source>
        <dbReference type="ARBA" id="ARBA00004186"/>
    </source>
</evidence>
<dbReference type="Pfam" id="PF23762">
    <property type="entry name" value="SHCBP_N"/>
    <property type="match status" value="1"/>
</dbReference>
<dbReference type="Proteomes" id="UP000000311">
    <property type="component" value="Unassembled WGS sequence"/>
</dbReference>
<evidence type="ECO:0000313" key="6">
    <source>
        <dbReference type="EMBL" id="EFN73290.1"/>
    </source>
</evidence>
<dbReference type="InParanoid" id="E1ZZV0"/>
<proteinExistence type="predicted"/>
<dbReference type="OMA" id="FLCESQD"/>
<evidence type="ECO:0000256" key="3">
    <source>
        <dbReference type="ARBA" id="ARBA00023212"/>
    </source>
</evidence>
<gene>
    <name evidence="6" type="ORF">EAG_04185</name>
</gene>
<dbReference type="EMBL" id="GL435529">
    <property type="protein sequence ID" value="EFN73290.1"/>
    <property type="molecule type" value="Genomic_DNA"/>
</dbReference>
<keyword evidence="3" id="KW-0206">Cytoskeleton</keyword>
<dbReference type="GO" id="GO:0007112">
    <property type="term" value="P:male meiosis cytokinesis"/>
    <property type="evidence" value="ECO:0007669"/>
    <property type="project" value="TreeGrafter"/>
</dbReference>
<sequence>MPPNIRAEWAYDLETVMEEAGWEALWKVSRSRCAAFRIPYPLIVLVKVLGMDFPKLNALVKIKAVLDEDIHLPEEHEVPLIELYPTLNQKNKTLDIEGTAHCIDRVRFFYHYLWMPWDEDEDDDTIWVKQHLESRLKLYYDMREKVINEETCEIIRSLIREARDVKKRISEYEALLPEDLHEEETPEDLIEETCELMKLHFRLRQIKAEMDILENPSLRKLLGQQSSKRKEKHRDFKDKKNIYYFVWLGGTVKRLQELFIKIQTMLPEDTFMKISGCLSDALDIVEIGDTILLSEGHHFVKYYNELQKGGSIIGICNIEDIVLYPTESELSSALFDFSGTEVLLKNICIDLGKLHEGIIVRKDCTVIITDCRIRVSDIPSNTIPSKWGVTVMPGGKLVFENTVFQGLGIAVTIFPTGEVTMNKCSFEDCCEGIRLNDNVTFTATECSFKNIKHGHALVMETEKVTSPKIVKLKSELTDTSLNKVVLNESFCNKRASELPRQVNDRVDAIIKTEWTRTAVSDTLTDTSIDMVETTAPTQAADGQTQFGNARHLDPSDCIFVFKNTLSDYEEPPSDEENSGRFNQYVCWKMDEPELL</sequence>
<reference evidence="6 7" key="1">
    <citation type="journal article" date="2010" name="Science">
        <title>Genomic comparison of the ants Camponotus floridanus and Harpegnathos saltator.</title>
        <authorList>
            <person name="Bonasio R."/>
            <person name="Zhang G."/>
            <person name="Ye C."/>
            <person name="Mutti N.S."/>
            <person name="Fang X."/>
            <person name="Qin N."/>
            <person name="Donahue G."/>
            <person name="Yang P."/>
            <person name="Li Q."/>
            <person name="Li C."/>
            <person name="Zhang P."/>
            <person name="Huang Z."/>
            <person name="Berger S.L."/>
            <person name="Reinberg D."/>
            <person name="Wang J."/>
            <person name="Liebig J."/>
        </authorList>
    </citation>
    <scope>NUCLEOTIDE SEQUENCE [LARGE SCALE GENOMIC DNA]</scope>
    <source>
        <strain evidence="7">C129</strain>
    </source>
</reference>
<organism evidence="7">
    <name type="scientific">Camponotus floridanus</name>
    <name type="common">Florida carpenter ant</name>
    <dbReference type="NCBI Taxonomy" id="104421"/>
    <lineage>
        <taxon>Eukaryota</taxon>
        <taxon>Metazoa</taxon>
        <taxon>Ecdysozoa</taxon>
        <taxon>Arthropoda</taxon>
        <taxon>Hexapoda</taxon>
        <taxon>Insecta</taxon>
        <taxon>Pterygota</taxon>
        <taxon>Neoptera</taxon>
        <taxon>Endopterygota</taxon>
        <taxon>Hymenoptera</taxon>
        <taxon>Apocrita</taxon>
        <taxon>Aculeata</taxon>
        <taxon>Formicoidea</taxon>
        <taxon>Formicidae</taxon>
        <taxon>Formicinae</taxon>
        <taxon>Camponotus</taxon>
    </lineage>
</organism>
<evidence type="ECO:0000256" key="2">
    <source>
        <dbReference type="ARBA" id="ARBA00022490"/>
    </source>
</evidence>
<dbReference type="AlphaFoldDB" id="E1ZZV0"/>
<dbReference type="Pfam" id="PF13229">
    <property type="entry name" value="Beta_helix"/>
    <property type="match status" value="1"/>
</dbReference>
<dbReference type="InterPro" id="IPR045140">
    <property type="entry name" value="SHCBP1-like"/>
</dbReference>
<dbReference type="InterPro" id="IPR011050">
    <property type="entry name" value="Pectin_lyase_fold/virulence"/>
</dbReference>
<dbReference type="GO" id="GO:0007283">
    <property type="term" value="P:spermatogenesis"/>
    <property type="evidence" value="ECO:0007669"/>
    <property type="project" value="TreeGrafter"/>
</dbReference>
<dbReference type="InterPro" id="IPR012334">
    <property type="entry name" value="Pectin_lyas_fold"/>
</dbReference>
<feature type="domain" description="SHC SH2" evidence="5">
    <location>
        <begin position="4"/>
        <end position="219"/>
    </location>
</feature>
<dbReference type="OrthoDB" id="424794at2759"/>
<name>E1ZZV0_CAMFO</name>
<dbReference type="FunCoup" id="E1ZZV0">
    <property type="interactions" value="154"/>
</dbReference>
<dbReference type="Gene3D" id="2.160.20.10">
    <property type="entry name" value="Single-stranded right-handed beta-helix, Pectin lyase-like"/>
    <property type="match status" value="1"/>
</dbReference>
<dbReference type="PANTHER" id="PTHR14695">
    <property type="entry name" value="SHC SH2-DOMAIN BINDING PROTEIN 1-RELATED"/>
    <property type="match status" value="1"/>
</dbReference>
<dbReference type="GO" id="GO:0005819">
    <property type="term" value="C:spindle"/>
    <property type="evidence" value="ECO:0007669"/>
    <property type="project" value="UniProtKB-SubCell"/>
</dbReference>
<evidence type="ECO:0000313" key="7">
    <source>
        <dbReference type="Proteomes" id="UP000000311"/>
    </source>
</evidence>
<dbReference type="STRING" id="104421.E1ZZV0"/>
<feature type="domain" description="Right handed beta helix" evidence="4">
    <location>
        <begin position="355"/>
        <end position="464"/>
    </location>
</feature>
<accession>E1ZZV0</accession>
<dbReference type="PANTHER" id="PTHR14695:SF4">
    <property type="entry name" value="PROTEIN NESSUN DORMA"/>
    <property type="match status" value="1"/>
</dbReference>
<keyword evidence="7" id="KW-1185">Reference proteome</keyword>
<keyword evidence="2" id="KW-0963">Cytoplasm</keyword>
<dbReference type="InterPro" id="IPR039448">
    <property type="entry name" value="Beta_helix"/>
</dbReference>
<dbReference type="InterPro" id="IPR057508">
    <property type="entry name" value="SHCBP-like_N"/>
</dbReference>